<name>A0A2N0NN66_9GLOM</name>
<comment type="caution">
    <text evidence="1">The sequence shown here is derived from an EMBL/GenBank/DDBJ whole genome shotgun (WGS) entry which is preliminary data.</text>
</comment>
<dbReference type="EMBL" id="LLXJ01004245">
    <property type="protein sequence ID" value="PKB96018.1"/>
    <property type="molecule type" value="Genomic_DNA"/>
</dbReference>
<accession>A0A2N0NN66</accession>
<reference evidence="1 2" key="2">
    <citation type="submission" date="2017-09" db="EMBL/GenBank/DDBJ databases">
        <title>Extensive intraspecific genome diversity in a model arbuscular mycorrhizal fungus.</title>
        <authorList>
            <person name="Chen E.C."/>
            <person name="Morin E."/>
            <person name="Beaudet D."/>
            <person name="Noel J."/>
            <person name="Ndikumana S."/>
            <person name="Charron P."/>
            <person name="St-Onge C."/>
            <person name="Giorgi J."/>
            <person name="Grigoriev I.V."/>
            <person name="Roux C."/>
            <person name="Martin F.M."/>
            <person name="Corradi N."/>
        </authorList>
    </citation>
    <scope>NUCLEOTIDE SEQUENCE [LARGE SCALE GENOMIC DNA]</scope>
    <source>
        <strain evidence="1 2">A5</strain>
    </source>
</reference>
<reference evidence="1 2" key="1">
    <citation type="submission" date="2016-04" db="EMBL/GenBank/DDBJ databases">
        <title>Genome analyses suggest a sexual origin of heterokaryosis in a supposedly ancient asexual fungus.</title>
        <authorList>
            <person name="Ropars J."/>
            <person name="Sedzielewska K."/>
            <person name="Noel J."/>
            <person name="Charron P."/>
            <person name="Farinelli L."/>
            <person name="Marton T."/>
            <person name="Kruger M."/>
            <person name="Pelin A."/>
            <person name="Brachmann A."/>
            <person name="Corradi N."/>
        </authorList>
    </citation>
    <scope>NUCLEOTIDE SEQUENCE [LARGE SCALE GENOMIC DNA]</scope>
    <source>
        <strain evidence="1 2">A5</strain>
    </source>
</reference>
<protein>
    <submittedName>
        <fullName evidence="1">Uncharacterized protein</fullName>
    </submittedName>
</protein>
<evidence type="ECO:0000313" key="2">
    <source>
        <dbReference type="Proteomes" id="UP000232722"/>
    </source>
</evidence>
<proteinExistence type="predicted"/>
<dbReference type="VEuPathDB" id="FungiDB:RhiirA1_401768"/>
<dbReference type="AlphaFoldDB" id="A0A2N0NN66"/>
<sequence>MEIQNNFIQRAENLQRYLKKSYEQKFTISENGTTRHDPCINHCLLYAFGTCDKLHTQICNECQELFTFFNDLKKIIGLDSLDDLKIYEEKLIYYLSHQTRKVYLNSQFNATILELDEKGAIFLVDYKMKILPQTARETKQDFYGKKGWSLHSVLVYTKSSNSQIRIEAFDHWSCDAKQDAWFTASSLHGVIEVLDKKPEWISKCHIVQRLKVKQLQEELENRGIMTNEKENRAGMIEILENEIAKEMQTKKIEEKSDICKSNSNVSAFPLLCGWALKHNQKYGKKGSGKRIAPQVIALLERFFLDEISFTDIIATNNKGGRRAEKNTRRIIYDYENTTNEQWNKYENHLKSLLEKRKAFGYIETHGQNENTLNEL</sequence>
<evidence type="ECO:0000313" key="1">
    <source>
        <dbReference type="EMBL" id="PKB96018.1"/>
    </source>
</evidence>
<gene>
    <name evidence="1" type="ORF">RhiirA5_507096</name>
</gene>
<organism evidence="1 2">
    <name type="scientific">Rhizophagus irregularis</name>
    <dbReference type="NCBI Taxonomy" id="588596"/>
    <lineage>
        <taxon>Eukaryota</taxon>
        <taxon>Fungi</taxon>
        <taxon>Fungi incertae sedis</taxon>
        <taxon>Mucoromycota</taxon>
        <taxon>Glomeromycotina</taxon>
        <taxon>Glomeromycetes</taxon>
        <taxon>Glomerales</taxon>
        <taxon>Glomeraceae</taxon>
        <taxon>Rhizophagus</taxon>
    </lineage>
</organism>
<dbReference type="VEuPathDB" id="FungiDB:FUN_018563"/>
<dbReference type="Proteomes" id="UP000232722">
    <property type="component" value="Unassembled WGS sequence"/>
</dbReference>